<protein>
    <submittedName>
        <fullName evidence="6">Uncharacterized protein</fullName>
    </submittedName>
</protein>
<feature type="compositionally biased region" description="Low complexity" evidence="3">
    <location>
        <begin position="341"/>
        <end position="366"/>
    </location>
</feature>
<evidence type="ECO:0000259" key="4">
    <source>
        <dbReference type="Pfam" id="PF01648"/>
    </source>
</evidence>
<dbReference type="GO" id="GO:0000287">
    <property type="term" value="F:magnesium ion binding"/>
    <property type="evidence" value="ECO:0007669"/>
    <property type="project" value="InterPro"/>
</dbReference>
<dbReference type="Pfam" id="PF22624">
    <property type="entry name" value="AASDHPPT_N"/>
    <property type="match status" value="1"/>
</dbReference>
<dbReference type="Gene3D" id="3.90.470.20">
    <property type="entry name" value="4'-phosphopantetheinyl transferase domain"/>
    <property type="match status" value="1"/>
</dbReference>
<gene>
    <name evidence="6" type="ORF">DZF93_00220</name>
</gene>
<feature type="compositionally biased region" description="Basic and acidic residues" evidence="3">
    <location>
        <begin position="294"/>
        <end position="314"/>
    </location>
</feature>
<feature type="domain" description="4'-phosphopantetheinyl transferase N-terminal" evidence="5">
    <location>
        <begin position="83"/>
        <end position="165"/>
    </location>
</feature>
<dbReference type="InterPro" id="IPR055066">
    <property type="entry name" value="AASDHPPT_N"/>
</dbReference>
<dbReference type="GO" id="GO:0019878">
    <property type="term" value="P:lysine biosynthetic process via aminoadipic acid"/>
    <property type="evidence" value="ECO:0007669"/>
    <property type="project" value="TreeGrafter"/>
</dbReference>
<evidence type="ECO:0000313" key="7">
    <source>
        <dbReference type="Proteomes" id="UP000266634"/>
    </source>
</evidence>
<comment type="caution">
    <text evidence="6">The sequence shown here is derived from an EMBL/GenBank/DDBJ whole genome shotgun (WGS) entry which is preliminary data.</text>
</comment>
<organism evidence="6 7">
    <name type="scientific">Clavibacter michiganensis subsp. insidiosus</name>
    <dbReference type="NCBI Taxonomy" id="33014"/>
    <lineage>
        <taxon>Bacteria</taxon>
        <taxon>Bacillati</taxon>
        <taxon>Actinomycetota</taxon>
        <taxon>Actinomycetes</taxon>
        <taxon>Micrococcales</taxon>
        <taxon>Microbacteriaceae</taxon>
        <taxon>Clavibacter</taxon>
    </lineage>
</organism>
<feature type="region of interest" description="Disordered" evidence="3">
    <location>
        <begin position="272"/>
        <end position="373"/>
    </location>
</feature>
<keyword evidence="2" id="KW-0808">Transferase</keyword>
<evidence type="ECO:0000256" key="3">
    <source>
        <dbReference type="SAM" id="MobiDB-lite"/>
    </source>
</evidence>
<sequence length="411" mass="45401">MTQSSCGRPNPLLGEYMVVPPFVHRNTGVDCPCAMSQATGADRAPTSQARVSAPLWLTRASTTIEDLPLVEVWAARIDASDLPSLLLHLTPEEIEQVRRLRPHVDRQRSAMGRVMTRMILASRSGVLPDEVEFDREPSGRPVLAGPPHPSLHFNTSHSGSFVVIAIADSPVGVDIEQVRPTRGRDALLREALNTHEREHVRAAADPDVEFFRMWTAKESYVKATGEGLRALPDVSLTRLSSPRWSVVRDHAPADGWSLGPLRLPPATWGAHASRCAADESEDRATSADPTSGSRVDKAHEHRTAWEPKVHGGPEHRRRPKAPDLLTQLHIPLERVRRPRQSSRLTRSGPRSRGGRLRSFAASAASRTGLTSSRSRAPYHLLTEATIPVTTHRHKRCSHVPTNPLRQLAHSR</sequence>
<dbReference type="PANTHER" id="PTHR12215">
    <property type="entry name" value="PHOSPHOPANTETHEINE TRANSFERASE"/>
    <property type="match status" value="1"/>
</dbReference>
<dbReference type="SUPFAM" id="SSF56214">
    <property type="entry name" value="4'-phosphopantetheinyl transferase"/>
    <property type="match status" value="2"/>
</dbReference>
<accession>A0A399SRK1</accession>
<evidence type="ECO:0000256" key="1">
    <source>
        <dbReference type="ARBA" id="ARBA00010990"/>
    </source>
</evidence>
<reference evidence="6 7" key="1">
    <citation type="submission" date="2018-08" db="EMBL/GenBank/DDBJ databases">
        <title>Genome Sequence of Clavibacter michiganensis Subspecies type strains, and the Atypical Peach-Colored Strains Isolated from Tomato.</title>
        <authorList>
            <person name="Osdaghi E."/>
            <person name="Portier P."/>
            <person name="Briand M."/>
            <person name="Jacques M.-A."/>
        </authorList>
    </citation>
    <scope>NUCLEOTIDE SEQUENCE [LARGE SCALE GENOMIC DNA]</scope>
    <source>
        <strain evidence="6 7">CFBP 6488</strain>
    </source>
</reference>
<dbReference type="Proteomes" id="UP000266634">
    <property type="component" value="Unassembled WGS sequence"/>
</dbReference>
<evidence type="ECO:0000313" key="6">
    <source>
        <dbReference type="EMBL" id="RIJ45101.1"/>
    </source>
</evidence>
<proteinExistence type="inferred from homology"/>
<feature type="domain" description="4'-phosphopantetheinyl transferase" evidence="4">
    <location>
        <begin position="170"/>
        <end position="243"/>
    </location>
</feature>
<evidence type="ECO:0000259" key="5">
    <source>
        <dbReference type="Pfam" id="PF22624"/>
    </source>
</evidence>
<name>A0A399SRK1_9MICO</name>
<dbReference type="GO" id="GO:0008897">
    <property type="term" value="F:holo-[acyl-carrier-protein] synthase activity"/>
    <property type="evidence" value="ECO:0007669"/>
    <property type="project" value="InterPro"/>
</dbReference>
<feature type="region of interest" description="Disordered" evidence="3">
    <location>
        <begin position="389"/>
        <end position="411"/>
    </location>
</feature>
<dbReference type="EMBL" id="QWEA01000002">
    <property type="protein sequence ID" value="RIJ45101.1"/>
    <property type="molecule type" value="Genomic_DNA"/>
</dbReference>
<dbReference type="AlphaFoldDB" id="A0A399SRK1"/>
<dbReference type="Pfam" id="PF01648">
    <property type="entry name" value="ACPS"/>
    <property type="match status" value="1"/>
</dbReference>
<dbReference type="InterPro" id="IPR008278">
    <property type="entry name" value="4-PPantetheinyl_Trfase_dom"/>
</dbReference>
<dbReference type="PANTHER" id="PTHR12215:SF10">
    <property type="entry name" value="L-AMINOADIPATE-SEMIALDEHYDE DEHYDROGENASE-PHOSPHOPANTETHEINYL TRANSFERASE"/>
    <property type="match status" value="1"/>
</dbReference>
<dbReference type="InterPro" id="IPR037143">
    <property type="entry name" value="4-PPantetheinyl_Trfase_dom_sf"/>
</dbReference>
<dbReference type="GO" id="GO:0005829">
    <property type="term" value="C:cytosol"/>
    <property type="evidence" value="ECO:0007669"/>
    <property type="project" value="TreeGrafter"/>
</dbReference>
<comment type="similarity">
    <text evidence="1">Belongs to the P-Pant transferase superfamily. Gsp/Sfp/HetI/AcpT family.</text>
</comment>
<dbReference type="InterPro" id="IPR050559">
    <property type="entry name" value="P-Pant_transferase_sf"/>
</dbReference>
<evidence type="ECO:0000256" key="2">
    <source>
        <dbReference type="ARBA" id="ARBA00022679"/>
    </source>
</evidence>